<dbReference type="SUPFAM" id="SSF52172">
    <property type="entry name" value="CheY-like"/>
    <property type="match status" value="1"/>
</dbReference>
<proteinExistence type="predicted"/>
<dbReference type="PROSITE" id="PS50110">
    <property type="entry name" value="RESPONSE_REGULATORY"/>
    <property type="match status" value="1"/>
</dbReference>
<dbReference type="Gene3D" id="3.40.50.2300">
    <property type="match status" value="1"/>
</dbReference>
<dbReference type="GO" id="GO:0003677">
    <property type="term" value="F:DNA binding"/>
    <property type="evidence" value="ECO:0007669"/>
    <property type="project" value="InterPro"/>
</dbReference>
<dbReference type="Pfam" id="PF04397">
    <property type="entry name" value="LytTR"/>
    <property type="match status" value="1"/>
</dbReference>
<evidence type="ECO:0000259" key="2">
    <source>
        <dbReference type="PROSITE" id="PS50110"/>
    </source>
</evidence>
<keyword evidence="1" id="KW-0597">Phosphoprotein</keyword>
<dbReference type="Proteomes" id="UP000469194">
    <property type="component" value="Unassembled WGS sequence"/>
</dbReference>
<dbReference type="SMART" id="SM00850">
    <property type="entry name" value="LytTR"/>
    <property type="match status" value="1"/>
</dbReference>
<dbReference type="GO" id="GO:0000156">
    <property type="term" value="F:phosphorelay response regulator activity"/>
    <property type="evidence" value="ECO:0007669"/>
    <property type="project" value="InterPro"/>
</dbReference>
<comment type="caution">
    <text evidence="4">The sequence shown here is derived from an EMBL/GenBank/DDBJ whole genome shotgun (WGS) entry which is preliminary data.</text>
</comment>
<dbReference type="AlphaFoldDB" id="A0A6N9Z8D2"/>
<evidence type="ECO:0000313" key="4">
    <source>
        <dbReference type="EMBL" id="NEG90373.1"/>
    </source>
</evidence>
<dbReference type="InterPro" id="IPR046947">
    <property type="entry name" value="LytR-like"/>
</dbReference>
<dbReference type="Gene3D" id="2.40.50.1020">
    <property type="entry name" value="LytTr DNA-binding domain"/>
    <property type="match status" value="1"/>
</dbReference>
<accession>A0A6N9Z8D2</accession>
<keyword evidence="5" id="KW-1185">Reference proteome</keyword>
<dbReference type="RefSeq" id="WP_163232575.1">
    <property type="nucleotide sequence ID" value="NZ_WHZW01000024.1"/>
</dbReference>
<dbReference type="Pfam" id="PF00072">
    <property type="entry name" value="Response_reg"/>
    <property type="match status" value="1"/>
</dbReference>
<feature type="modified residue" description="4-aspartylphosphate" evidence="1">
    <location>
        <position position="82"/>
    </location>
</feature>
<gene>
    <name evidence="4" type="ORF">GFD25_10345</name>
</gene>
<evidence type="ECO:0000256" key="1">
    <source>
        <dbReference type="PROSITE-ProRule" id="PRU00169"/>
    </source>
</evidence>
<dbReference type="EMBL" id="WHZW01000024">
    <property type="protein sequence ID" value="NEG90373.1"/>
    <property type="molecule type" value="Genomic_DNA"/>
</dbReference>
<feature type="domain" description="HTH LytTR-type" evidence="3">
    <location>
        <begin position="158"/>
        <end position="255"/>
    </location>
</feature>
<protein>
    <submittedName>
        <fullName evidence="4">Response regulator</fullName>
    </submittedName>
</protein>
<dbReference type="InterPro" id="IPR007492">
    <property type="entry name" value="LytTR_DNA-bd_dom"/>
</dbReference>
<dbReference type="InterPro" id="IPR001789">
    <property type="entry name" value="Sig_transdc_resp-reg_receiver"/>
</dbReference>
<evidence type="ECO:0000313" key="5">
    <source>
        <dbReference type="Proteomes" id="UP000469194"/>
    </source>
</evidence>
<dbReference type="PROSITE" id="PS50930">
    <property type="entry name" value="HTH_LYTTR"/>
    <property type="match status" value="1"/>
</dbReference>
<evidence type="ECO:0000259" key="3">
    <source>
        <dbReference type="PROSITE" id="PS50930"/>
    </source>
</evidence>
<reference evidence="4 5" key="1">
    <citation type="submission" date="2019-10" db="EMBL/GenBank/DDBJ databases">
        <title>Bifidobacterium from non-human primates.</title>
        <authorList>
            <person name="Modesto M."/>
        </authorList>
    </citation>
    <scope>NUCLEOTIDE SEQUENCE [LARGE SCALE GENOMIC DNA]</scope>
    <source>
        <strain evidence="4 5">TRE17</strain>
    </source>
</reference>
<dbReference type="PANTHER" id="PTHR37299">
    <property type="entry name" value="TRANSCRIPTIONAL REGULATOR-RELATED"/>
    <property type="match status" value="1"/>
</dbReference>
<sequence>MGRGYVISVAIVDDDKGDATMLAERLASLSLDIPPDVTAVRARSHAANGGTDPVDFVTSVFGDADSLEAALSDHTYDVVFMDIHLGGEQETGIDVVSRLFPPGSGTQIVYVTRYPQYHTQVYATEHLSFLTKPISDDDLRNVLVQAVRHLDSQRNRPIRVLSGTSMYAIEPREIRYIESTRRVLHIHAISVISTYATLSQFCRLLPRQFLQCHKSFVFNMDYFKVFTGDRIILLTGESIPVSQRRRAYTRDRLNAYLRGI</sequence>
<dbReference type="SMART" id="SM00448">
    <property type="entry name" value="REC"/>
    <property type="match status" value="1"/>
</dbReference>
<dbReference type="InterPro" id="IPR011006">
    <property type="entry name" value="CheY-like_superfamily"/>
</dbReference>
<organism evidence="4 5">
    <name type="scientific">Bifidobacterium aerophilum</name>
    <dbReference type="NCBI Taxonomy" id="1798155"/>
    <lineage>
        <taxon>Bacteria</taxon>
        <taxon>Bacillati</taxon>
        <taxon>Actinomycetota</taxon>
        <taxon>Actinomycetes</taxon>
        <taxon>Bifidobacteriales</taxon>
        <taxon>Bifidobacteriaceae</taxon>
        <taxon>Bifidobacterium</taxon>
    </lineage>
</organism>
<feature type="domain" description="Response regulatory" evidence="2">
    <location>
        <begin position="8"/>
        <end position="147"/>
    </location>
</feature>
<dbReference type="PANTHER" id="PTHR37299:SF1">
    <property type="entry name" value="STAGE 0 SPORULATION PROTEIN A HOMOLOG"/>
    <property type="match status" value="1"/>
</dbReference>
<name>A0A6N9Z8D2_9BIFI</name>